<evidence type="ECO:0000256" key="6">
    <source>
        <dbReference type="ARBA" id="ARBA00023136"/>
    </source>
</evidence>
<comment type="caution">
    <text evidence="9">The sequence shown here is derived from an EMBL/GenBank/DDBJ whole genome shotgun (WGS) entry which is preliminary data.</text>
</comment>
<dbReference type="Pfam" id="PF00474">
    <property type="entry name" value="SSF"/>
    <property type="match status" value="2"/>
</dbReference>
<dbReference type="Gene3D" id="1.20.1730.10">
    <property type="entry name" value="Sodium/glucose cotransporter"/>
    <property type="match status" value="1"/>
</dbReference>
<feature type="transmembrane region" description="Helical" evidence="8">
    <location>
        <begin position="77"/>
        <end position="95"/>
    </location>
</feature>
<gene>
    <name evidence="9" type="ORF">IEN85_09480</name>
</gene>
<feature type="transmembrane region" description="Helical" evidence="8">
    <location>
        <begin position="468"/>
        <end position="485"/>
    </location>
</feature>
<dbReference type="RefSeq" id="WP_191616853.1">
    <property type="nucleotide sequence ID" value="NZ_JACYFG010000013.1"/>
</dbReference>
<feature type="transmembrane region" description="Helical" evidence="8">
    <location>
        <begin position="524"/>
        <end position="542"/>
    </location>
</feature>
<comment type="similarity">
    <text evidence="2 7">Belongs to the sodium:solute symporter (SSF) (TC 2.A.21) family.</text>
</comment>
<keyword evidence="3" id="KW-0813">Transport</keyword>
<dbReference type="PROSITE" id="PS50283">
    <property type="entry name" value="NA_SOLUT_SYMP_3"/>
    <property type="match status" value="1"/>
</dbReference>
<evidence type="ECO:0000256" key="5">
    <source>
        <dbReference type="ARBA" id="ARBA00022989"/>
    </source>
</evidence>
<evidence type="ECO:0000313" key="9">
    <source>
        <dbReference type="EMBL" id="MBD5779723.1"/>
    </source>
</evidence>
<keyword evidence="4 8" id="KW-0812">Transmembrane</keyword>
<protein>
    <submittedName>
        <fullName evidence="9">Cation acetate symporter</fullName>
    </submittedName>
</protein>
<dbReference type="NCBIfam" id="TIGR03648">
    <property type="entry name" value="Na_symport_lg"/>
    <property type="match status" value="1"/>
</dbReference>
<feature type="transmembrane region" description="Helical" evidence="8">
    <location>
        <begin position="562"/>
        <end position="581"/>
    </location>
</feature>
<feature type="transmembrane region" description="Helical" evidence="8">
    <location>
        <begin position="53"/>
        <end position="71"/>
    </location>
</feature>
<dbReference type="InterPro" id="IPR019899">
    <property type="entry name" value="Na/solute_symporter_VC_2705"/>
</dbReference>
<evidence type="ECO:0000256" key="8">
    <source>
        <dbReference type="SAM" id="Phobius"/>
    </source>
</evidence>
<dbReference type="CDD" id="cd11480">
    <property type="entry name" value="SLC5sbd_u4"/>
    <property type="match status" value="1"/>
</dbReference>
<comment type="subcellular location">
    <subcellularLocation>
        <location evidence="1">Membrane</location>
        <topology evidence="1">Multi-pass membrane protein</topology>
    </subcellularLocation>
</comment>
<organism evidence="9 10">
    <name type="scientific">Pelagicoccus enzymogenes</name>
    <dbReference type="NCBI Taxonomy" id="2773457"/>
    <lineage>
        <taxon>Bacteria</taxon>
        <taxon>Pseudomonadati</taxon>
        <taxon>Verrucomicrobiota</taxon>
        <taxon>Opitutia</taxon>
        <taxon>Puniceicoccales</taxon>
        <taxon>Pelagicoccaceae</taxon>
        <taxon>Pelagicoccus</taxon>
    </lineage>
</organism>
<evidence type="ECO:0000313" key="10">
    <source>
        <dbReference type="Proteomes" id="UP000622317"/>
    </source>
</evidence>
<dbReference type="PANTHER" id="PTHR48086">
    <property type="entry name" value="SODIUM/PROLINE SYMPORTER-RELATED"/>
    <property type="match status" value="1"/>
</dbReference>
<accession>A0A927F783</accession>
<feature type="transmembrane region" description="Helical" evidence="8">
    <location>
        <begin position="179"/>
        <end position="200"/>
    </location>
</feature>
<feature type="transmembrane region" description="Helical" evidence="8">
    <location>
        <begin position="146"/>
        <end position="167"/>
    </location>
</feature>
<evidence type="ECO:0000256" key="7">
    <source>
        <dbReference type="RuleBase" id="RU362091"/>
    </source>
</evidence>
<feature type="transmembrane region" description="Helical" evidence="8">
    <location>
        <begin position="247"/>
        <end position="271"/>
    </location>
</feature>
<feature type="transmembrane region" description="Helical" evidence="8">
    <location>
        <begin position="6"/>
        <end position="24"/>
    </location>
</feature>
<keyword evidence="10" id="KW-1185">Reference proteome</keyword>
<proteinExistence type="inferred from homology"/>
<evidence type="ECO:0000256" key="1">
    <source>
        <dbReference type="ARBA" id="ARBA00004141"/>
    </source>
</evidence>
<feature type="transmembrane region" description="Helical" evidence="8">
    <location>
        <begin position="419"/>
        <end position="447"/>
    </location>
</feature>
<dbReference type="InterPro" id="IPR038377">
    <property type="entry name" value="Na/Glc_symporter_sf"/>
</dbReference>
<evidence type="ECO:0000256" key="2">
    <source>
        <dbReference type="ARBA" id="ARBA00006434"/>
    </source>
</evidence>
<feature type="transmembrane region" description="Helical" evidence="8">
    <location>
        <begin position="115"/>
        <end position="134"/>
    </location>
</feature>
<evidence type="ECO:0000256" key="3">
    <source>
        <dbReference type="ARBA" id="ARBA00022448"/>
    </source>
</evidence>
<dbReference type="EMBL" id="JACYFG010000013">
    <property type="protein sequence ID" value="MBD5779723.1"/>
    <property type="molecule type" value="Genomic_DNA"/>
</dbReference>
<dbReference type="GO" id="GO:0005886">
    <property type="term" value="C:plasma membrane"/>
    <property type="evidence" value="ECO:0007669"/>
    <property type="project" value="TreeGrafter"/>
</dbReference>
<dbReference type="GO" id="GO:0022857">
    <property type="term" value="F:transmembrane transporter activity"/>
    <property type="evidence" value="ECO:0007669"/>
    <property type="project" value="InterPro"/>
</dbReference>
<keyword evidence="6 8" id="KW-0472">Membrane</keyword>
<feature type="transmembrane region" description="Helical" evidence="8">
    <location>
        <begin position="283"/>
        <end position="303"/>
    </location>
</feature>
<evidence type="ECO:0000256" key="4">
    <source>
        <dbReference type="ARBA" id="ARBA00022692"/>
    </source>
</evidence>
<reference evidence="9" key="1">
    <citation type="submission" date="2020-09" db="EMBL/GenBank/DDBJ databases">
        <title>Pelagicoccus enzymogenes sp. nov. with an EPS production, isolated from marine sediment.</title>
        <authorList>
            <person name="Feng X."/>
        </authorList>
    </citation>
    <scope>NUCLEOTIDE SEQUENCE</scope>
    <source>
        <strain evidence="9">NFK12</strain>
    </source>
</reference>
<dbReference type="AlphaFoldDB" id="A0A927F783"/>
<name>A0A927F783_9BACT</name>
<dbReference type="Proteomes" id="UP000622317">
    <property type="component" value="Unassembled WGS sequence"/>
</dbReference>
<feature type="transmembrane region" description="Helical" evidence="8">
    <location>
        <begin position="491"/>
        <end position="512"/>
    </location>
</feature>
<keyword evidence="5 8" id="KW-1133">Transmembrane helix</keyword>
<dbReference type="PANTHER" id="PTHR48086:SF5">
    <property type="entry name" value="NA(+):SOLUTE SYMPORTER (SSF FAMILY)"/>
    <property type="match status" value="1"/>
</dbReference>
<sequence>MSQDIYNFIFIGLSFGLYIFIAFTSRASSTKEYYTAGGGVSPFANGMATAADWMSAATFISMAGAVAISGYDASRFLMGWTGGFVLLTVLMVPYLRKFGKPTVPDFVGDRYYSKLARGVAVLCAIFICMTYIMGQMRGVGVVFSQLFGIKIQSGVLVGASIVFFYAGLGGMKGITYTQVAQYCVMAFSYTIPAIFIAIALTNNFVPQLGLIGDFTLDGAKIPFLEKVNNINTELGFSEYTSGELSKVNMFCITAALMCGTAGLPHVIVRFFTVKNVASVRKSACWTLLFISVIYLTAPAIGSFSRVNLITKLHNTSYANAPEWFKDFESTGQMAWVDKNEDGKIQYFGPGKSESNNNHVFVGGARPMYPADDAPAVQLKGIHGERLLANKADLTNPNELWFGNDIMVMANPYMGGLPKWVIALLMAGCIAAALSTAAGLLLVLSTSISHDLMKKIVKPDLSDKEEVNYARAASFIALAVAAYFGINPPSAFIAKTVAFAFGLAASSFFPTLLMGIFSKRVNKQGAVSGMLFGIVFTISYIVYFQFLGGTSQDYLFGITPEGIGFVGMIINFVVTYAVSLATPPPPLEIQQMVAEIHVPGTAVQAMGDDDAGVGGEGI</sequence>
<dbReference type="InterPro" id="IPR001734">
    <property type="entry name" value="Na/solute_symporter"/>
</dbReference>
<dbReference type="InterPro" id="IPR050277">
    <property type="entry name" value="Sodium:Solute_Symporter"/>
</dbReference>